<feature type="transmembrane region" description="Helical" evidence="1">
    <location>
        <begin position="39"/>
        <end position="59"/>
    </location>
</feature>
<feature type="domain" description="Acyltransferase 3" evidence="2">
    <location>
        <begin position="14"/>
        <end position="340"/>
    </location>
</feature>
<protein>
    <submittedName>
        <fullName evidence="4">O-acetyltransferase OatA</fullName>
        <ecNumber evidence="4">2.3.1.-</ecNumber>
    </submittedName>
</protein>
<keyword evidence="5" id="KW-1185">Reference proteome</keyword>
<feature type="transmembrane region" description="Helical" evidence="1">
    <location>
        <begin position="81"/>
        <end position="101"/>
    </location>
</feature>
<feature type="transmembrane region" description="Helical" evidence="1">
    <location>
        <begin position="257"/>
        <end position="278"/>
    </location>
</feature>
<dbReference type="GO" id="GO:0016020">
    <property type="term" value="C:membrane"/>
    <property type="evidence" value="ECO:0007669"/>
    <property type="project" value="TreeGrafter"/>
</dbReference>
<dbReference type="OrthoDB" id="9767863at2"/>
<feature type="domain" description="SGNH" evidence="3">
    <location>
        <begin position="422"/>
        <end position="635"/>
    </location>
</feature>
<dbReference type="PANTHER" id="PTHR23028:SF53">
    <property type="entry name" value="ACYL_TRANSF_3 DOMAIN-CONTAINING PROTEIN"/>
    <property type="match status" value="1"/>
</dbReference>
<feature type="transmembrane region" description="Helical" evidence="1">
    <location>
        <begin position="153"/>
        <end position="169"/>
    </location>
</feature>
<dbReference type="Proteomes" id="UP000236724">
    <property type="component" value="Unassembled WGS sequence"/>
</dbReference>
<feature type="transmembrane region" description="Helical" evidence="1">
    <location>
        <begin position="176"/>
        <end position="194"/>
    </location>
</feature>
<feature type="transmembrane region" description="Helical" evidence="1">
    <location>
        <begin position="290"/>
        <end position="311"/>
    </location>
</feature>
<evidence type="ECO:0000259" key="2">
    <source>
        <dbReference type="Pfam" id="PF01757"/>
    </source>
</evidence>
<dbReference type="EC" id="2.3.1.-" evidence="4"/>
<dbReference type="EMBL" id="FMSV02000470">
    <property type="protein sequence ID" value="SEH06305.1"/>
    <property type="molecule type" value="Genomic_DNA"/>
</dbReference>
<dbReference type="InterPro" id="IPR043968">
    <property type="entry name" value="SGNH"/>
</dbReference>
<feature type="transmembrane region" description="Helical" evidence="1">
    <location>
        <begin position="113"/>
        <end position="133"/>
    </location>
</feature>
<feature type="transmembrane region" description="Helical" evidence="1">
    <location>
        <begin position="323"/>
        <end position="344"/>
    </location>
</feature>
<dbReference type="AlphaFoldDB" id="A0A1H6FBD1"/>
<evidence type="ECO:0000313" key="5">
    <source>
        <dbReference type="Proteomes" id="UP000236724"/>
    </source>
</evidence>
<organism evidence="4 5">
    <name type="scientific">Candidatus Venteria ishoeyi</name>
    <dbReference type="NCBI Taxonomy" id="1899563"/>
    <lineage>
        <taxon>Bacteria</taxon>
        <taxon>Pseudomonadati</taxon>
        <taxon>Pseudomonadota</taxon>
        <taxon>Gammaproteobacteria</taxon>
        <taxon>Thiotrichales</taxon>
        <taxon>Thiotrichaceae</taxon>
        <taxon>Venteria</taxon>
    </lineage>
</organism>
<accession>A0A1H6FBD1</accession>
<dbReference type="PANTHER" id="PTHR23028">
    <property type="entry name" value="ACETYLTRANSFERASE"/>
    <property type="match status" value="1"/>
</dbReference>
<evidence type="ECO:0000256" key="1">
    <source>
        <dbReference type="SAM" id="Phobius"/>
    </source>
</evidence>
<keyword evidence="1" id="KW-0812">Transmembrane</keyword>
<reference evidence="4 5" key="1">
    <citation type="submission" date="2016-10" db="EMBL/GenBank/DDBJ databases">
        <authorList>
            <person name="de Groot N.N."/>
        </authorList>
    </citation>
    <scope>NUCLEOTIDE SEQUENCE [LARGE SCALE GENOMIC DNA]</scope>
    <source>
        <strain evidence="4">MBHS1</strain>
    </source>
</reference>
<dbReference type="InterPro" id="IPR050879">
    <property type="entry name" value="Acyltransferase_3"/>
</dbReference>
<keyword evidence="4" id="KW-0012">Acyltransferase</keyword>
<dbReference type="GO" id="GO:0016747">
    <property type="term" value="F:acyltransferase activity, transferring groups other than amino-acyl groups"/>
    <property type="evidence" value="ECO:0007669"/>
    <property type="project" value="InterPro"/>
</dbReference>
<dbReference type="Pfam" id="PF01757">
    <property type="entry name" value="Acyl_transf_3"/>
    <property type="match status" value="1"/>
</dbReference>
<evidence type="ECO:0000259" key="3">
    <source>
        <dbReference type="Pfam" id="PF19040"/>
    </source>
</evidence>
<proteinExistence type="predicted"/>
<dbReference type="Pfam" id="PF19040">
    <property type="entry name" value="SGNH"/>
    <property type="match status" value="1"/>
</dbReference>
<name>A0A1H6FBD1_9GAMM</name>
<keyword evidence="1" id="KW-0472">Membrane</keyword>
<feature type="transmembrane region" description="Helical" evidence="1">
    <location>
        <begin position="234"/>
        <end position="251"/>
    </location>
</feature>
<evidence type="ECO:0000313" key="4">
    <source>
        <dbReference type="EMBL" id="SEH06305.1"/>
    </source>
</evidence>
<keyword evidence="4" id="KW-0808">Transferase</keyword>
<dbReference type="GO" id="GO:0009103">
    <property type="term" value="P:lipopolysaccharide biosynthetic process"/>
    <property type="evidence" value="ECO:0007669"/>
    <property type="project" value="TreeGrafter"/>
</dbReference>
<sequence>MIKNKTINVKYRTDIDGLRAIAVLSVIFFHINEDWIPGGFLGVDVFFVISGYLITLILLKEIDATGTISIICFYKRRIKRIIPALFFVLFFTLLAGFFLFAPDDLFVLAKSMIWSLFSAANIFFFLSVDTGYFSKGSDEFPLLHLWSLGVEEQFYIIWPFIILFLLNFINSIKKRLLIISSFFVGSLILAQLTIVSDHSFSYYMLFTRAWELFGGVIVALVVHSGFKSKRIINEFMALIGLFVIILSFIFVTKLDPVPGVAVLPVIIGTSLLILSGVTDDKTYIGQLLSFRLLVAIGLVSYSAYLWHWPILAYMRYVFIEIDYTITLIILFVTLFMAITSYYIIEKPLRKRKLNDKAVFLWYFIIPVTIFTVVLIIVVQGIKYKKDFIFPWHKLNKVEANTLPVSTYAYNCQYSFFDVKAFSEKRCVYPDNIAKANAILIGDSNAAHYLGMLIEFSKNYKFSIRNATQSSCPMIFDGEFSWIYPKYKEGCSIYRHSIFKEVIKYDTVIIGGNWPDYYHKENFKVSFEATIDKLSKNVKHIIILGKVPTFPNYNNECEVRAIKNSYLKCSLLYNNKRRDIYSNQYLRKIAKKYNNVKYFDIQNQICSSTECSPYVSGSSVYYNHGHLSLIGSKRIGLKMIEENDRMLKIFESLRGKEQIYQTFISSHSSNLFITFTVEPQFKNVQVAFYVYREGKKIDTQWYSDKLSYKLSKKKFGKGRYRVRYFIVNNKIKDPGKYKNKEIGFSEFVQID</sequence>
<dbReference type="InterPro" id="IPR002656">
    <property type="entry name" value="Acyl_transf_3_dom"/>
</dbReference>
<feature type="transmembrane region" description="Helical" evidence="1">
    <location>
        <begin position="356"/>
        <end position="378"/>
    </location>
</feature>
<keyword evidence="1" id="KW-1133">Transmembrane helix</keyword>
<dbReference type="RefSeq" id="WP_103920100.1">
    <property type="nucleotide sequence ID" value="NZ_FMSV02000470.1"/>
</dbReference>
<gene>
    <name evidence="4" type="primary">oatA</name>
    <name evidence="4" type="ORF">MBHS_02162</name>
</gene>
<feature type="transmembrane region" description="Helical" evidence="1">
    <location>
        <begin position="200"/>
        <end position="222"/>
    </location>
</feature>